<name>A0AA45L7Y4_9PSEU</name>
<dbReference type="InterPro" id="IPR003646">
    <property type="entry name" value="SH3-like_bac-type"/>
</dbReference>
<dbReference type="Gene3D" id="2.30.30.40">
    <property type="entry name" value="SH3 Domains"/>
    <property type="match status" value="1"/>
</dbReference>
<feature type="region of interest" description="Disordered" evidence="1">
    <location>
        <begin position="43"/>
        <end position="74"/>
    </location>
</feature>
<reference evidence="4" key="1">
    <citation type="submission" date="2021-04" db="EMBL/GenBank/DDBJ databases">
        <title>Genomic sequence of Actinosynnema pretiosum subsp. pretiosum ATCC 31280 (C-14919).</title>
        <authorList>
            <person name="Bai L."/>
            <person name="Wang X."/>
            <person name="Xiao Y."/>
        </authorList>
    </citation>
    <scope>NUCLEOTIDE SEQUENCE</scope>
    <source>
        <strain evidence="4">ATCC 31280</strain>
    </source>
</reference>
<dbReference type="Proteomes" id="UP000677152">
    <property type="component" value="Chromosome"/>
</dbReference>
<evidence type="ECO:0000256" key="2">
    <source>
        <dbReference type="SAM" id="SignalP"/>
    </source>
</evidence>
<accession>A0AA45L7Y4</accession>
<dbReference type="AlphaFoldDB" id="A0AA45L7Y4"/>
<feature type="compositionally biased region" description="Polar residues" evidence="1">
    <location>
        <begin position="51"/>
        <end position="74"/>
    </location>
</feature>
<evidence type="ECO:0000259" key="3">
    <source>
        <dbReference type="Pfam" id="PF08239"/>
    </source>
</evidence>
<sequence length="135" mass="13775">MTKHAQTRPRTPSTLRRAAASLVGAVAVAVAVVAAGGAAATPAVAEDGPSITASSRIGSNSGGANVRTGPNTNSSSLGYLLNDTPVTMQCWVDAQLVFPPLSDYPSTRWFKSSTPAGTGYIHSSLVEDQTSVGRC</sequence>
<feature type="chain" id="PRO_5041396668" evidence="2">
    <location>
        <begin position="46"/>
        <end position="135"/>
    </location>
</feature>
<keyword evidence="2" id="KW-0732">Signal</keyword>
<dbReference type="EMBL" id="CP073249">
    <property type="protein sequence ID" value="QUF04718.1"/>
    <property type="molecule type" value="Genomic_DNA"/>
</dbReference>
<protein>
    <submittedName>
        <fullName evidence="4">SH3 domain-containing protein</fullName>
    </submittedName>
</protein>
<evidence type="ECO:0000313" key="4">
    <source>
        <dbReference type="EMBL" id="QUF04718.1"/>
    </source>
</evidence>
<evidence type="ECO:0000313" key="5">
    <source>
        <dbReference type="Proteomes" id="UP000677152"/>
    </source>
</evidence>
<feature type="domain" description="SH3b" evidence="3">
    <location>
        <begin position="62"/>
        <end position="126"/>
    </location>
</feature>
<gene>
    <name evidence="4" type="ORF">KCV87_00805</name>
</gene>
<proteinExistence type="predicted"/>
<evidence type="ECO:0000256" key="1">
    <source>
        <dbReference type="SAM" id="MobiDB-lite"/>
    </source>
</evidence>
<organism evidence="4 5">
    <name type="scientific">Actinosynnema pretiosum subsp. pretiosum</name>
    <dbReference type="NCBI Taxonomy" id="103721"/>
    <lineage>
        <taxon>Bacteria</taxon>
        <taxon>Bacillati</taxon>
        <taxon>Actinomycetota</taxon>
        <taxon>Actinomycetes</taxon>
        <taxon>Pseudonocardiales</taxon>
        <taxon>Pseudonocardiaceae</taxon>
        <taxon>Actinosynnema</taxon>
    </lineage>
</organism>
<feature type="signal peptide" evidence="2">
    <location>
        <begin position="1"/>
        <end position="45"/>
    </location>
</feature>
<dbReference type="Pfam" id="PF08239">
    <property type="entry name" value="SH3_3"/>
    <property type="match status" value="1"/>
</dbReference>